<dbReference type="Gene3D" id="3.90.45.10">
    <property type="entry name" value="Peptide deformylase"/>
    <property type="match status" value="1"/>
</dbReference>
<comment type="caution">
    <text evidence="3">The sequence shown here is derived from an EMBL/GenBank/DDBJ whole genome shotgun (WGS) entry which is preliminary data.</text>
</comment>
<dbReference type="NCBIfam" id="TIGR00079">
    <property type="entry name" value="pept_deformyl"/>
    <property type="match status" value="1"/>
</dbReference>
<dbReference type="Proteomes" id="UP000229112">
    <property type="component" value="Unassembled WGS sequence"/>
</dbReference>
<dbReference type="Pfam" id="PF01327">
    <property type="entry name" value="Pep_deformylase"/>
    <property type="match status" value="1"/>
</dbReference>
<name>A0A2M6WKB8_9BACT</name>
<dbReference type="GO" id="GO:0006412">
    <property type="term" value="P:translation"/>
    <property type="evidence" value="ECO:0007669"/>
    <property type="project" value="UniProtKB-UniRule"/>
</dbReference>
<dbReference type="EC" id="3.5.1.88" evidence="2"/>
<feature type="binding site" evidence="2">
    <location>
        <position position="135"/>
    </location>
    <ligand>
        <name>Fe cation</name>
        <dbReference type="ChEBI" id="CHEBI:24875"/>
    </ligand>
</feature>
<protein>
    <recommendedName>
        <fullName evidence="2">Peptide deformylase</fullName>
        <shortName evidence="2">PDF</shortName>
        <ecNumber evidence="2">3.5.1.88</ecNumber>
    </recommendedName>
    <alternativeName>
        <fullName evidence="2">Polypeptide deformylase</fullName>
    </alternativeName>
</protein>
<dbReference type="PRINTS" id="PR01576">
    <property type="entry name" value="PDEFORMYLASE"/>
</dbReference>
<feature type="binding site" evidence="2">
    <location>
        <position position="139"/>
    </location>
    <ligand>
        <name>Fe cation</name>
        <dbReference type="ChEBI" id="CHEBI:24875"/>
    </ligand>
</feature>
<comment type="catalytic activity">
    <reaction evidence="2">
        <text>N-terminal N-formyl-L-methionyl-[peptide] + H2O = N-terminal L-methionyl-[peptide] + formate</text>
        <dbReference type="Rhea" id="RHEA:24420"/>
        <dbReference type="Rhea" id="RHEA-COMP:10639"/>
        <dbReference type="Rhea" id="RHEA-COMP:10640"/>
        <dbReference type="ChEBI" id="CHEBI:15377"/>
        <dbReference type="ChEBI" id="CHEBI:15740"/>
        <dbReference type="ChEBI" id="CHEBI:49298"/>
        <dbReference type="ChEBI" id="CHEBI:64731"/>
        <dbReference type="EC" id="3.5.1.88"/>
    </reaction>
</comment>
<dbReference type="EMBL" id="PFAY01000007">
    <property type="protein sequence ID" value="PIT93240.1"/>
    <property type="molecule type" value="Genomic_DNA"/>
</dbReference>
<dbReference type="HAMAP" id="MF_00163">
    <property type="entry name" value="Pep_deformylase"/>
    <property type="match status" value="1"/>
</dbReference>
<proteinExistence type="inferred from homology"/>
<comment type="similarity">
    <text evidence="1 2">Belongs to the polypeptide deformylase family.</text>
</comment>
<evidence type="ECO:0000313" key="4">
    <source>
        <dbReference type="Proteomes" id="UP000229112"/>
    </source>
</evidence>
<accession>A0A2M6WKB8</accession>
<dbReference type="PANTHER" id="PTHR10458:SF22">
    <property type="entry name" value="PEPTIDE DEFORMYLASE"/>
    <property type="match status" value="1"/>
</dbReference>
<dbReference type="GO" id="GO:0042586">
    <property type="term" value="F:peptide deformylase activity"/>
    <property type="evidence" value="ECO:0007669"/>
    <property type="project" value="UniProtKB-UniRule"/>
</dbReference>
<dbReference type="InterPro" id="IPR023635">
    <property type="entry name" value="Peptide_deformylase"/>
</dbReference>
<keyword evidence="2" id="KW-0378">Hydrolase</keyword>
<dbReference type="CDD" id="cd00487">
    <property type="entry name" value="Pep_deformylase"/>
    <property type="match status" value="1"/>
</dbReference>
<gene>
    <name evidence="2 3" type="primary">def</name>
    <name evidence="3" type="ORF">COU06_00890</name>
</gene>
<dbReference type="PANTHER" id="PTHR10458">
    <property type="entry name" value="PEPTIDE DEFORMYLASE"/>
    <property type="match status" value="1"/>
</dbReference>
<organism evidence="3 4">
    <name type="scientific">Candidatus Harrisonbacteria bacterium CG10_big_fil_rev_8_21_14_0_10_38_8</name>
    <dbReference type="NCBI Taxonomy" id="1974582"/>
    <lineage>
        <taxon>Bacteria</taxon>
        <taxon>Candidatus Harrisoniibacteriota</taxon>
    </lineage>
</organism>
<feature type="binding site" evidence="2">
    <location>
        <position position="93"/>
    </location>
    <ligand>
        <name>Fe cation</name>
        <dbReference type="ChEBI" id="CHEBI:24875"/>
    </ligand>
</feature>
<evidence type="ECO:0000256" key="1">
    <source>
        <dbReference type="ARBA" id="ARBA00010759"/>
    </source>
</evidence>
<comment type="cofactor">
    <cofactor evidence="2">
        <name>Fe(2+)</name>
        <dbReference type="ChEBI" id="CHEBI:29033"/>
    </cofactor>
    <text evidence="2">Binds 1 Fe(2+) ion.</text>
</comment>
<keyword evidence="2" id="KW-0479">Metal-binding</keyword>
<dbReference type="NCBIfam" id="NF001159">
    <property type="entry name" value="PRK00150.1-3"/>
    <property type="match status" value="1"/>
</dbReference>
<dbReference type="AlphaFoldDB" id="A0A2M6WKB8"/>
<keyword evidence="2" id="KW-0648">Protein biosynthesis</keyword>
<evidence type="ECO:0000256" key="2">
    <source>
        <dbReference type="HAMAP-Rule" id="MF_00163"/>
    </source>
</evidence>
<dbReference type="SUPFAM" id="SSF56420">
    <property type="entry name" value="Peptide deformylase"/>
    <property type="match status" value="1"/>
</dbReference>
<dbReference type="GO" id="GO:0046872">
    <property type="term" value="F:metal ion binding"/>
    <property type="evidence" value="ECO:0007669"/>
    <property type="project" value="UniProtKB-KW"/>
</dbReference>
<comment type="function">
    <text evidence="2">Removes the formyl group from the N-terminal Met of newly synthesized proteins. Requires at least a dipeptide for an efficient rate of reaction. N-terminal L-methionine is a prerequisite for activity but the enzyme has broad specificity at other positions.</text>
</comment>
<sequence length="157" mass="18152">MKLYTVNNPDELKLLKSKLREFDFKSLTNREIRDLIKKMRVLMKKENGVGLASNQVGLDFQVFIAQESGKFYAIFNPKITKTFGKKVKMEEGCLSVPGKYGFVDRYEKIVIEGLTPQGKKLKIKAWGLLAQIFQHETDHLNGELYINKAKEVFDFEQ</sequence>
<dbReference type="PIRSF" id="PIRSF004749">
    <property type="entry name" value="Pep_def"/>
    <property type="match status" value="1"/>
</dbReference>
<reference evidence="4" key="1">
    <citation type="submission" date="2017-09" db="EMBL/GenBank/DDBJ databases">
        <title>Depth-based differentiation of microbial function through sediment-hosted aquifers and enrichment of novel symbionts in the deep terrestrial subsurface.</title>
        <authorList>
            <person name="Probst A.J."/>
            <person name="Ladd B."/>
            <person name="Jarett J.K."/>
            <person name="Geller-Mcgrath D.E."/>
            <person name="Sieber C.M.K."/>
            <person name="Emerson J.B."/>
            <person name="Anantharaman K."/>
            <person name="Thomas B.C."/>
            <person name="Malmstrom R."/>
            <person name="Stieglmeier M."/>
            <person name="Klingl A."/>
            <person name="Woyke T."/>
            <person name="Ryan C.M."/>
            <person name="Banfield J.F."/>
        </authorList>
    </citation>
    <scope>NUCLEOTIDE SEQUENCE [LARGE SCALE GENOMIC DNA]</scope>
</reference>
<evidence type="ECO:0000313" key="3">
    <source>
        <dbReference type="EMBL" id="PIT93240.1"/>
    </source>
</evidence>
<feature type="active site" evidence="2">
    <location>
        <position position="136"/>
    </location>
</feature>
<dbReference type="InterPro" id="IPR036821">
    <property type="entry name" value="Peptide_deformylase_sf"/>
</dbReference>
<keyword evidence="2" id="KW-0408">Iron</keyword>